<organism evidence="3 4">
    <name type="scientific">Coemansia guatemalensis</name>
    <dbReference type="NCBI Taxonomy" id="2761395"/>
    <lineage>
        <taxon>Eukaryota</taxon>
        <taxon>Fungi</taxon>
        <taxon>Fungi incertae sedis</taxon>
        <taxon>Zoopagomycota</taxon>
        <taxon>Kickxellomycotina</taxon>
        <taxon>Kickxellomycetes</taxon>
        <taxon>Kickxellales</taxon>
        <taxon>Kickxellaceae</taxon>
        <taxon>Coemansia</taxon>
    </lineage>
</organism>
<dbReference type="SUPFAM" id="SSF56672">
    <property type="entry name" value="DNA/RNA polymerases"/>
    <property type="match status" value="1"/>
</dbReference>
<accession>A0A9W8I048</accession>
<gene>
    <name evidence="3" type="ORF">H4R20_000955</name>
</gene>
<evidence type="ECO:0000259" key="2">
    <source>
        <dbReference type="Pfam" id="PF17919"/>
    </source>
</evidence>
<comment type="caution">
    <text evidence="3">The sequence shown here is derived from an EMBL/GenBank/DDBJ whole genome shotgun (WGS) entry which is preliminary data.</text>
</comment>
<protein>
    <recommendedName>
        <fullName evidence="2">Reverse transcriptase/retrotransposon-derived protein RNase H-like domain-containing protein</fullName>
    </recommendedName>
</protein>
<sequence length="290" mass="31806">MGKARLSKADCEALCEPWKALKKVLLNVASLYIPPPGAPLVLCTDAAGARVGTVLLAQRSDDPEDLAPVCYFSCAFGSKQGHKHLTWCEAFVVFEAVKYFYPYLDGCANLCIKTDCCTVVSLFLHKTTSDTDQLAQFKLGLMAYRVKKYMIVHQKGEDQQMADWLLWAKEWLRLDKLPATDTPDPAETTIGGNDIEYAIGPLSAADPGPNTGPWSQTVGHHSGEDANSDHKEDGEPPGDNATPSSSLSEADSGMPMHAQQYGSLVRALHLPRPTEFTNCQETDEEIQLWM</sequence>
<dbReference type="OrthoDB" id="5592677at2759"/>
<evidence type="ECO:0000313" key="4">
    <source>
        <dbReference type="Proteomes" id="UP001140094"/>
    </source>
</evidence>
<evidence type="ECO:0000256" key="1">
    <source>
        <dbReference type="SAM" id="MobiDB-lite"/>
    </source>
</evidence>
<feature type="region of interest" description="Disordered" evidence="1">
    <location>
        <begin position="198"/>
        <end position="254"/>
    </location>
</feature>
<dbReference type="InterPro" id="IPR043502">
    <property type="entry name" value="DNA/RNA_pol_sf"/>
</dbReference>
<name>A0A9W8I048_9FUNG</name>
<proteinExistence type="predicted"/>
<reference evidence="3" key="1">
    <citation type="submission" date="2022-07" db="EMBL/GenBank/DDBJ databases">
        <title>Phylogenomic reconstructions and comparative analyses of Kickxellomycotina fungi.</title>
        <authorList>
            <person name="Reynolds N.K."/>
            <person name="Stajich J.E."/>
            <person name="Barry K."/>
            <person name="Grigoriev I.V."/>
            <person name="Crous P."/>
            <person name="Smith M.E."/>
        </authorList>
    </citation>
    <scope>NUCLEOTIDE SEQUENCE</scope>
    <source>
        <strain evidence="3">NRRL 1565</strain>
    </source>
</reference>
<evidence type="ECO:0000313" key="3">
    <source>
        <dbReference type="EMBL" id="KAJ2808239.1"/>
    </source>
</evidence>
<dbReference type="EMBL" id="JANBUO010000059">
    <property type="protein sequence ID" value="KAJ2808239.1"/>
    <property type="molecule type" value="Genomic_DNA"/>
</dbReference>
<dbReference type="Pfam" id="PF17919">
    <property type="entry name" value="RT_RNaseH_2"/>
    <property type="match status" value="1"/>
</dbReference>
<dbReference type="InterPro" id="IPR041577">
    <property type="entry name" value="RT_RNaseH_2"/>
</dbReference>
<feature type="domain" description="Reverse transcriptase/retrotransposon-derived protein RNase H-like" evidence="2">
    <location>
        <begin position="18"/>
        <end position="107"/>
    </location>
</feature>
<keyword evidence="4" id="KW-1185">Reference proteome</keyword>
<dbReference type="Proteomes" id="UP001140094">
    <property type="component" value="Unassembled WGS sequence"/>
</dbReference>
<dbReference type="AlphaFoldDB" id="A0A9W8I048"/>
<feature type="compositionally biased region" description="Basic and acidic residues" evidence="1">
    <location>
        <begin position="221"/>
        <end position="234"/>
    </location>
</feature>